<feature type="compositionally biased region" description="Basic and acidic residues" evidence="1">
    <location>
        <begin position="132"/>
        <end position="144"/>
    </location>
</feature>
<feature type="region of interest" description="Disordered" evidence="1">
    <location>
        <begin position="103"/>
        <end position="144"/>
    </location>
</feature>
<evidence type="ECO:0000313" key="2">
    <source>
        <dbReference type="EMBL" id="CAK7336247.1"/>
    </source>
</evidence>
<sequence>MDTQFDRSPIKTMSEIGKLEHKNFICKFRLRKAGLISSDDELVLDLILHPSKLTAAIDKFKSNSPCRPCPPETLQMKTSSCRRKADKFAYEVKPKKKIKLCKNPNSLPLRTDKPALTKRDDLFRRTRRSRQHSNDQDRVAVNKDHCKERKALVLGQRSIPSSFISRSSNPARDSKQDGQKEDSKKKSCVSFTDFLDKKLHKNTVLPKILKGKSRPFWSPLGPSNVGGPTDHQIGVQKEEQEKSSVLDQLVFEQFKPTGAEKGDDLVSIGDGERGDGMGPFGAKVISSSSFLIGSSGDGGKGTSTTSFGIGSSHVGEVGTSAVNDSRKRRNPFRGNRQFWEVVQIPIKKEEKRASQATKNKGLSTIILVALLLLTDANGSGWWDCDMEGVDSEEVGFGEIWEGSGTRHVQPNHVSSLNVKLLTGPLNYFKSLITNPFVP</sequence>
<feature type="region of interest" description="Disordered" evidence="1">
    <location>
        <begin position="157"/>
        <end position="184"/>
    </location>
</feature>
<keyword evidence="3" id="KW-1185">Reference proteome</keyword>
<organism evidence="2 3">
    <name type="scientific">Dovyalis caffra</name>
    <dbReference type="NCBI Taxonomy" id="77055"/>
    <lineage>
        <taxon>Eukaryota</taxon>
        <taxon>Viridiplantae</taxon>
        <taxon>Streptophyta</taxon>
        <taxon>Embryophyta</taxon>
        <taxon>Tracheophyta</taxon>
        <taxon>Spermatophyta</taxon>
        <taxon>Magnoliopsida</taxon>
        <taxon>eudicotyledons</taxon>
        <taxon>Gunneridae</taxon>
        <taxon>Pentapetalae</taxon>
        <taxon>rosids</taxon>
        <taxon>fabids</taxon>
        <taxon>Malpighiales</taxon>
        <taxon>Salicaceae</taxon>
        <taxon>Flacourtieae</taxon>
        <taxon>Dovyalis</taxon>
    </lineage>
</organism>
<reference evidence="2 3" key="1">
    <citation type="submission" date="2024-01" db="EMBL/GenBank/DDBJ databases">
        <authorList>
            <person name="Waweru B."/>
        </authorList>
    </citation>
    <scope>NUCLEOTIDE SEQUENCE [LARGE SCALE GENOMIC DNA]</scope>
</reference>
<gene>
    <name evidence="2" type="ORF">DCAF_LOCUS11254</name>
</gene>
<dbReference type="PANTHER" id="PTHR38382:SF1">
    <property type="entry name" value="RNA-BINDING PROTEIN"/>
    <property type="match status" value="1"/>
</dbReference>
<name>A0AAV1RJ58_9ROSI</name>
<protein>
    <submittedName>
        <fullName evidence="2">Uncharacterized protein</fullName>
    </submittedName>
</protein>
<feature type="compositionally biased region" description="Low complexity" evidence="1">
    <location>
        <begin position="157"/>
        <end position="168"/>
    </location>
</feature>
<evidence type="ECO:0000313" key="3">
    <source>
        <dbReference type="Proteomes" id="UP001314170"/>
    </source>
</evidence>
<dbReference type="PANTHER" id="PTHR38382">
    <property type="entry name" value="RNA-BINDING PROTEIN"/>
    <property type="match status" value="1"/>
</dbReference>
<evidence type="ECO:0000256" key="1">
    <source>
        <dbReference type="SAM" id="MobiDB-lite"/>
    </source>
</evidence>
<feature type="compositionally biased region" description="Basic and acidic residues" evidence="1">
    <location>
        <begin position="110"/>
        <end position="124"/>
    </location>
</feature>
<comment type="caution">
    <text evidence="2">The sequence shown here is derived from an EMBL/GenBank/DDBJ whole genome shotgun (WGS) entry which is preliminary data.</text>
</comment>
<feature type="compositionally biased region" description="Basic and acidic residues" evidence="1">
    <location>
        <begin position="172"/>
        <end position="184"/>
    </location>
</feature>
<proteinExistence type="predicted"/>
<dbReference type="Proteomes" id="UP001314170">
    <property type="component" value="Unassembled WGS sequence"/>
</dbReference>
<accession>A0AAV1RJ58</accession>
<dbReference type="AlphaFoldDB" id="A0AAV1RJ58"/>
<dbReference type="EMBL" id="CAWUPB010000994">
    <property type="protein sequence ID" value="CAK7336247.1"/>
    <property type="molecule type" value="Genomic_DNA"/>
</dbReference>